<comment type="subcellular location">
    <subcellularLocation>
        <location evidence="1">Nucleus</location>
    </subcellularLocation>
</comment>
<dbReference type="EnsemblMetazoa" id="PPAI010717-RA">
    <property type="protein sequence ID" value="PPAI010717-PA"/>
    <property type="gene ID" value="PPAI010717"/>
</dbReference>
<evidence type="ECO:0000256" key="3">
    <source>
        <dbReference type="ARBA" id="ARBA00022723"/>
    </source>
</evidence>
<dbReference type="InterPro" id="IPR013087">
    <property type="entry name" value="Znf_C2H2_type"/>
</dbReference>
<dbReference type="GO" id="GO:0006357">
    <property type="term" value="P:regulation of transcription by RNA polymerase II"/>
    <property type="evidence" value="ECO:0007669"/>
    <property type="project" value="TreeGrafter"/>
</dbReference>
<reference evidence="10" key="1">
    <citation type="submission" date="2022-08" db="UniProtKB">
        <authorList>
            <consortium name="EnsemblMetazoa"/>
        </authorList>
    </citation>
    <scope>IDENTIFICATION</scope>
    <source>
        <strain evidence="10">Israel</strain>
    </source>
</reference>
<evidence type="ECO:0000256" key="8">
    <source>
        <dbReference type="ARBA" id="ARBA00023242"/>
    </source>
</evidence>
<feature type="compositionally biased region" description="Basic residues" evidence="9">
    <location>
        <begin position="581"/>
        <end position="591"/>
    </location>
</feature>
<keyword evidence="11" id="KW-1185">Reference proteome</keyword>
<dbReference type="Proteomes" id="UP000092462">
    <property type="component" value="Unassembled WGS sequence"/>
</dbReference>
<dbReference type="PROSITE" id="PS00028">
    <property type="entry name" value="ZINC_FINGER_C2H2_1"/>
    <property type="match status" value="8"/>
</dbReference>
<protein>
    <submittedName>
        <fullName evidence="10">Uncharacterized protein</fullName>
    </submittedName>
</protein>
<dbReference type="FunFam" id="3.30.160.60:FF:001235">
    <property type="entry name" value="Si:ch211-119o8.6"/>
    <property type="match status" value="1"/>
</dbReference>
<organism evidence="10 11">
    <name type="scientific">Phlebotomus papatasi</name>
    <name type="common">Sandfly</name>
    <dbReference type="NCBI Taxonomy" id="29031"/>
    <lineage>
        <taxon>Eukaryota</taxon>
        <taxon>Metazoa</taxon>
        <taxon>Ecdysozoa</taxon>
        <taxon>Arthropoda</taxon>
        <taxon>Hexapoda</taxon>
        <taxon>Insecta</taxon>
        <taxon>Pterygota</taxon>
        <taxon>Neoptera</taxon>
        <taxon>Endopterygota</taxon>
        <taxon>Diptera</taxon>
        <taxon>Nematocera</taxon>
        <taxon>Psychodoidea</taxon>
        <taxon>Psychodidae</taxon>
        <taxon>Phlebotomus</taxon>
        <taxon>Phlebotomus</taxon>
    </lineage>
</organism>
<evidence type="ECO:0000256" key="4">
    <source>
        <dbReference type="ARBA" id="ARBA00022737"/>
    </source>
</evidence>
<evidence type="ECO:0000256" key="6">
    <source>
        <dbReference type="ARBA" id="ARBA00022833"/>
    </source>
</evidence>
<dbReference type="PANTHER" id="PTHR24390:SF159">
    <property type="entry name" value="GROWTH FACTOR INDEPENDENT 1 TRANSCRIPTIONAL REPRESSOR"/>
    <property type="match status" value="1"/>
</dbReference>
<dbReference type="PROSITE" id="PS51915">
    <property type="entry name" value="ZAD"/>
    <property type="match status" value="1"/>
</dbReference>
<name>A0A1B0DQC6_PHLPP</name>
<dbReference type="Gene3D" id="3.40.1800.20">
    <property type="match status" value="1"/>
</dbReference>
<dbReference type="SUPFAM" id="SSF57667">
    <property type="entry name" value="beta-beta-alpha zinc fingers"/>
    <property type="match status" value="5"/>
</dbReference>
<proteinExistence type="inferred from homology"/>
<feature type="compositionally biased region" description="Polar residues" evidence="9">
    <location>
        <begin position="161"/>
        <end position="176"/>
    </location>
</feature>
<comment type="similarity">
    <text evidence="2">Belongs to the krueppel C2H2-type zinc-finger protein family.</text>
</comment>
<evidence type="ECO:0000256" key="7">
    <source>
        <dbReference type="ARBA" id="ARBA00023125"/>
    </source>
</evidence>
<dbReference type="InterPro" id="IPR036236">
    <property type="entry name" value="Znf_C2H2_sf"/>
</dbReference>
<dbReference type="SMART" id="SM00355">
    <property type="entry name" value="ZnF_C2H2"/>
    <property type="match status" value="12"/>
</dbReference>
<dbReference type="Gene3D" id="3.30.160.60">
    <property type="entry name" value="Classic Zinc Finger"/>
    <property type="match status" value="8"/>
</dbReference>
<dbReference type="SMART" id="SM00868">
    <property type="entry name" value="zf-AD"/>
    <property type="match status" value="1"/>
</dbReference>
<feature type="region of interest" description="Disordered" evidence="9">
    <location>
        <begin position="581"/>
        <end position="622"/>
    </location>
</feature>
<dbReference type="GO" id="GO:0000978">
    <property type="term" value="F:RNA polymerase II cis-regulatory region sequence-specific DNA binding"/>
    <property type="evidence" value="ECO:0007669"/>
    <property type="project" value="TreeGrafter"/>
</dbReference>
<dbReference type="EMBL" id="AJVK01008537">
    <property type="status" value="NOT_ANNOTATED_CDS"/>
    <property type="molecule type" value="Genomic_DNA"/>
</dbReference>
<dbReference type="AlphaFoldDB" id="A0A1B0DQC6"/>
<dbReference type="PROSITE" id="PS50157">
    <property type="entry name" value="ZINC_FINGER_C2H2_2"/>
    <property type="match status" value="10"/>
</dbReference>
<accession>A0A1B0DQC6</accession>
<evidence type="ECO:0000313" key="10">
    <source>
        <dbReference type="EnsemblMetazoa" id="PPAI010717-PA"/>
    </source>
</evidence>
<feature type="compositionally biased region" description="Polar residues" evidence="9">
    <location>
        <begin position="610"/>
        <end position="622"/>
    </location>
</feature>
<dbReference type="FunFam" id="3.30.160.60:FF:000624">
    <property type="entry name" value="zinc finger protein 697"/>
    <property type="match status" value="1"/>
</dbReference>
<dbReference type="Pfam" id="PF07776">
    <property type="entry name" value="zf-AD"/>
    <property type="match status" value="1"/>
</dbReference>
<dbReference type="Pfam" id="PF00096">
    <property type="entry name" value="zf-C2H2"/>
    <property type="match status" value="4"/>
</dbReference>
<dbReference type="GO" id="GO:0005634">
    <property type="term" value="C:nucleus"/>
    <property type="evidence" value="ECO:0007669"/>
    <property type="project" value="UniProtKB-SubCell"/>
</dbReference>
<dbReference type="SUPFAM" id="SSF57716">
    <property type="entry name" value="Glucocorticoid receptor-like (DNA-binding domain)"/>
    <property type="match status" value="1"/>
</dbReference>
<keyword evidence="5" id="KW-0863">Zinc-finger</keyword>
<dbReference type="GO" id="GO:0048729">
    <property type="term" value="P:tissue morphogenesis"/>
    <property type="evidence" value="ECO:0007669"/>
    <property type="project" value="UniProtKB-ARBA"/>
</dbReference>
<feature type="compositionally biased region" description="Basic and acidic residues" evidence="9">
    <location>
        <begin position="183"/>
        <end position="203"/>
    </location>
</feature>
<sequence length="622" mass="71637">MEWIDIADNCRTCQIKTQEESQKIFIFNTMKLPDIFKETTSLDIHENDGLPKVLCSTCYDRLLEAYNFRKMCSAAVLYFQKILSMDIPEEKYTPPEDLTLVKAVPDILSSSNSSTKYIKCLPEKEDALTDISDTLSIDDKLPDELKTDPDDVMEREEKPSEQVNDMDNLQGTNSLPDKSYYPPDKHNPSIEDPKKLQMEKGEQLPESQKKKKPNIPGEPTKLECGICSSKFRWKGRLEMHMKKVHLGLNTIAKKAKTNKIEKTKKLKKEIWDTCELCPYKTRIRGHLKRHMKGVHERLRDVRCSQCNRVFTTERGLKLHMVCHEGGRNHKDSGTKEKKFTCELCPYKTDLSATLKRHVKAVHQKLKDFQCTRCERSFTMESSLKIHMMRHEGIKNYECPICGVKKVAICELKSHMFTHTKEKTLSCEFCPYKCNARTNMRLHVKAVHQRIKEHHCAICNSSFGAARSLKLHLMTHTGEKPHVCSECNKSFRRLNQLNIHMNIHTRENIFSCESCSFKTIYPRTLKAHVSVVHKGVKNYHCPHCEKSFGSPGNLRVHVMAHMGEKPHTCSECGKKFIEKSAMKKHMKTHLRSGRSGTKSASQKKIKKESKQNPVSNPESQSNS</sequence>
<dbReference type="GO" id="GO:0003700">
    <property type="term" value="F:DNA-binding transcription factor activity"/>
    <property type="evidence" value="ECO:0007669"/>
    <property type="project" value="TreeGrafter"/>
</dbReference>
<feature type="compositionally biased region" description="Basic and acidic residues" evidence="9">
    <location>
        <begin position="139"/>
        <end position="149"/>
    </location>
</feature>
<dbReference type="PANTHER" id="PTHR24390">
    <property type="entry name" value="ZINC FINGER PROTEIN"/>
    <property type="match status" value="1"/>
</dbReference>
<dbReference type="GO" id="GO:0008270">
    <property type="term" value="F:zinc ion binding"/>
    <property type="evidence" value="ECO:0007669"/>
    <property type="project" value="UniProtKB-UniRule"/>
</dbReference>
<dbReference type="FunFam" id="3.30.160.60:FF:000100">
    <property type="entry name" value="Zinc finger 45-like"/>
    <property type="match status" value="1"/>
</dbReference>
<keyword evidence="7" id="KW-0238">DNA-binding</keyword>
<dbReference type="Pfam" id="PF13912">
    <property type="entry name" value="zf-C2H2_6"/>
    <property type="match status" value="1"/>
</dbReference>
<evidence type="ECO:0000256" key="1">
    <source>
        <dbReference type="ARBA" id="ARBA00004123"/>
    </source>
</evidence>
<dbReference type="VEuPathDB" id="VectorBase:PPAI010717"/>
<evidence type="ECO:0000313" key="11">
    <source>
        <dbReference type="Proteomes" id="UP000092462"/>
    </source>
</evidence>
<dbReference type="VEuPathDB" id="VectorBase:PPAPM1_000438"/>
<evidence type="ECO:0000256" key="2">
    <source>
        <dbReference type="ARBA" id="ARBA00006991"/>
    </source>
</evidence>
<dbReference type="InterPro" id="IPR012934">
    <property type="entry name" value="Znf_AD"/>
</dbReference>
<keyword evidence="4" id="KW-0677">Repeat</keyword>
<feature type="region of interest" description="Disordered" evidence="9">
    <location>
        <begin position="139"/>
        <end position="219"/>
    </location>
</feature>
<evidence type="ECO:0000256" key="5">
    <source>
        <dbReference type="ARBA" id="ARBA00022771"/>
    </source>
</evidence>
<keyword evidence="8" id="KW-0539">Nucleus</keyword>
<keyword evidence="3" id="KW-0479">Metal-binding</keyword>
<keyword evidence="6" id="KW-0862">Zinc</keyword>
<evidence type="ECO:0000256" key="9">
    <source>
        <dbReference type="SAM" id="MobiDB-lite"/>
    </source>
</evidence>
<dbReference type="GO" id="GO:0048598">
    <property type="term" value="P:embryonic morphogenesis"/>
    <property type="evidence" value="ECO:0007669"/>
    <property type="project" value="UniProtKB-ARBA"/>
</dbReference>